<evidence type="ECO:0000313" key="1">
    <source>
        <dbReference type="EMBL" id="SOD53631.1"/>
    </source>
</evidence>
<dbReference type="EMBL" id="OCND01000002">
    <property type="protein sequence ID" value="SOD53631.1"/>
    <property type="molecule type" value="Genomic_DNA"/>
</dbReference>
<proteinExistence type="predicted"/>
<dbReference type="Proteomes" id="UP000219374">
    <property type="component" value="Unassembled WGS sequence"/>
</dbReference>
<dbReference type="AlphaFoldDB" id="A0A286D4R1"/>
<dbReference type="OrthoDB" id="10006895at2"/>
<evidence type="ECO:0000313" key="2">
    <source>
        <dbReference type="Proteomes" id="UP000219374"/>
    </source>
</evidence>
<dbReference type="RefSeq" id="WP_141400744.1">
    <property type="nucleotide sequence ID" value="NZ_OCND01000002.1"/>
</dbReference>
<gene>
    <name evidence="1" type="ORF">SAMN06296416_102509</name>
</gene>
<accession>A0A286D4R1</accession>
<reference evidence="1 2" key="1">
    <citation type="submission" date="2017-09" db="EMBL/GenBank/DDBJ databases">
        <authorList>
            <person name="Ehlers B."/>
            <person name="Leendertz F.H."/>
        </authorList>
    </citation>
    <scope>NUCLEOTIDE SEQUENCE [LARGE SCALE GENOMIC DNA]</scope>
    <source>
        <strain evidence="1 2">CGMCC 1.10978</strain>
    </source>
</reference>
<organism evidence="1 2">
    <name type="scientific">Pseudoxanthomonas wuyuanensis</name>
    <dbReference type="NCBI Taxonomy" id="1073196"/>
    <lineage>
        <taxon>Bacteria</taxon>
        <taxon>Pseudomonadati</taxon>
        <taxon>Pseudomonadota</taxon>
        <taxon>Gammaproteobacteria</taxon>
        <taxon>Lysobacterales</taxon>
        <taxon>Lysobacteraceae</taxon>
        <taxon>Pseudoxanthomonas</taxon>
    </lineage>
</organism>
<keyword evidence="2" id="KW-1185">Reference proteome</keyword>
<protein>
    <submittedName>
        <fullName evidence="1">Uncharacterized protein</fullName>
    </submittedName>
</protein>
<sequence length="92" mass="9694">MQTRITLADLPREQQLCLTTAVRCNGLVARKVGWVGVHFHDREGCAVHLSGPVAALVRRGLLQMSQAGSAASPTDHGIAVINGVAVAREVLA</sequence>
<name>A0A286D4R1_9GAMM</name>